<dbReference type="AlphaFoldDB" id="A0A451ALX8"/>
<name>A0A451ALX8_9GAMM</name>
<organism evidence="1">
    <name type="scientific">Candidatus Kentrum sp. UNK</name>
    <dbReference type="NCBI Taxonomy" id="2126344"/>
    <lineage>
        <taxon>Bacteria</taxon>
        <taxon>Pseudomonadati</taxon>
        <taxon>Pseudomonadota</taxon>
        <taxon>Gammaproteobacteria</taxon>
        <taxon>Candidatus Kentrum</taxon>
    </lineage>
</organism>
<protein>
    <submittedName>
        <fullName evidence="1">Uncharacterized protein</fullName>
    </submittedName>
</protein>
<gene>
    <name evidence="1" type="ORF">BECKUNK1418G_GA0071005_112310</name>
</gene>
<proteinExistence type="predicted"/>
<dbReference type="EMBL" id="CAADFZ010000123">
    <property type="protein sequence ID" value="VFK67040.1"/>
    <property type="molecule type" value="Genomic_DNA"/>
</dbReference>
<reference evidence="1" key="1">
    <citation type="submission" date="2019-02" db="EMBL/GenBank/DDBJ databases">
        <authorList>
            <person name="Gruber-Vodicka R. H."/>
            <person name="Seah K. B. B."/>
        </authorList>
    </citation>
    <scope>NUCLEOTIDE SEQUENCE</scope>
    <source>
        <strain evidence="1">BECK_BY8</strain>
    </source>
</reference>
<sequence>MYFVDVFTYRKNKDSEKPGLEIKAHPPSVLARSANMFIVGFAHQEHSQSAVLGDSDEFTKCAGRARICLGERSCVSLRPVVGSLCHHPMHSAQTLVVCHG</sequence>
<accession>A0A451ALX8</accession>
<evidence type="ECO:0000313" key="1">
    <source>
        <dbReference type="EMBL" id="VFK67040.1"/>
    </source>
</evidence>